<evidence type="ECO:0000313" key="2">
    <source>
        <dbReference type="Proteomes" id="UP000248961"/>
    </source>
</evidence>
<dbReference type="Proteomes" id="UP000248961">
    <property type="component" value="Unassembled WGS sequence"/>
</dbReference>
<dbReference type="Pfam" id="PF11951">
    <property type="entry name" value="Fungal_trans_2"/>
    <property type="match status" value="1"/>
</dbReference>
<dbReference type="InterPro" id="IPR021858">
    <property type="entry name" value="Fun_TF"/>
</dbReference>
<keyword evidence="2" id="KW-1185">Reference proteome</keyword>
<accession>A0A395HZ37</accession>
<evidence type="ECO:0000313" key="1">
    <source>
        <dbReference type="EMBL" id="RAL13060.1"/>
    </source>
</evidence>
<sequence length="102" mass="11281">MQVWTPGNDYTERLHVGAAYQAAVKLYLSRMLPDVSAGICSQEGQTRLVQVIINHVSQVPPSSALFKSAIWSSFVAGAETTNPRHRDWVATRLDTVSAQLPW</sequence>
<proteinExistence type="predicted"/>
<dbReference type="EMBL" id="KZ824280">
    <property type="protein sequence ID" value="RAL13060.1"/>
    <property type="molecule type" value="Genomic_DNA"/>
</dbReference>
<dbReference type="STRING" id="1450537.A0A395HZ37"/>
<gene>
    <name evidence="1" type="ORF">BO97DRAFT_423767</name>
</gene>
<dbReference type="OrthoDB" id="5380854at2759"/>
<dbReference type="VEuPathDB" id="FungiDB:BO97DRAFT_423767"/>
<organism evidence="1 2">
    <name type="scientific">Aspergillus homomorphus (strain CBS 101889)</name>
    <dbReference type="NCBI Taxonomy" id="1450537"/>
    <lineage>
        <taxon>Eukaryota</taxon>
        <taxon>Fungi</taxon>
        <taxon>Dikarya</taxon>
        <taxon>Ascomycota</taxon>
        <taxon>Pezizomycotina</taxon>
        <taxon>Eurotiomycetes</taxon>
        <taxon>Eurotiomycetidae</taxon>
        <taxon>Eurotiales</taxon>
        <taxon>Aspergillaceae</taxon>
        <taxon>Aspergillus</taxon>
        <taxon>Aspergillus subgen. Circumdati</taxon>
    </lineage>
</organism>
<protein>
    <submittedName>
        <fullName evidence="1">Uncharacterized protein</fullName>
    </submittedName>
</protein>
<reference evidence="1 2" key="1">
    <citation type="submission" date="2018-02" db="EMBL/GenBank/DDBJ databases">
        <title>The genomes of Aspergillus section Nigri reveals drivers in fungal speciation.</title>
        <authorList>
            <consortium name="DOE Joint Genome Institute"/>
            <person name="Vesth T.C."/>
            <person name="Nybo J."/>
            <person name="Theobald S."/>
            <person name="Brandl J."/>
            <person name="Frisvad J.C."/>
            <person name="Nielsen K.F."/>
            <person name="Lyhne E.K."/>
            <person name="Kogle M.E."/>
            <person name="Kuo A."/>
            <person name="Riley R."/>
            <person name="Clum A."/>
            <person name="Nolan M."/>
            <person name="Lipzen A."/>
            <person name="Salamov A."/>
            <person name="Henrissat B."/>
            <person name="Wiebenga A."/>
            <person name="De vries R.P."/>
            <person name="Grigoriev I.V."/>
            <person name="Mortensen U.H."/>
            <person name="Andersen M.R."/>
            <person name="Baker S.E."/>
        </authorList>
    </citation>
    <scope>NUCLEOTIDE SEQUENCE [LARGE SCALE GENOMIC DNA]</scope>
    <source>
        <strain evidence="1 2">CBS 101889</strain>
    </source>
</reference>
<dbReference type="AlphaFoldDB" id="A0A395HZ37"/>
<dbReference type="GeneID" id="37201207"/>
<name>A0A395HZ37_ASPHC</name>
<dbReference type="RefSeq" id="XP_025552214.1">
    <property type="nucleotide sequence ID" value="XM_025696918.1"/>
</dbReference>